<evidence type="ECO:0000259" key="3">
    <source>
        <dbReference type="Pfam" id="PF19290"/>
    </source>
</evidence>
<dbReference type="PANTHER" id="PTHR43421:SF1">
    <property type="entry name" value="METALLOPROTEASE PMBA"/>
    <property type="match status" value="1"/>
</dbReference>
<dbReference type="InterPro" id="IPR036059">
    <property type="entry name" value="TldD/PmbA_sf"/>
</dbReference>
<feature type="domain" description="Metalloprotease TldD/E N-terminal" evidence="1">
    <location>
        <begin position="16"/>
        <end position="82"/>
    </location>
</feature>
<sequence length="425" mass="46729">MIDELVAILEGKNVEWEIYWEMGRGGSFKIEREKVERSQRKFYSGVGLRIGYRGRLGFSYITGLNHDRKTLEDFVEKTINLARVSEVPFVGFPEPGKPAAVENLYDRRIKEMPFEEAYSLASDFARLMAELKGASTLSGSLAFGVNTYGLVNSNGVELEGRSTGMSASVYAVLGTGTGSYYQSYRSLQPLEELEKGIREALRDAEMSARAKPIDGHFGEVLLEPDAFQAVLSIFLENVFGDSIYFRRSRFSSPGETVGSECLTILDDATLPAGSGSYPFDGEGVPGKRTVLIEDGVLKSFLLDFTYASFLGMESTGNAVRDFRTKPHIGTSNLLVEPGKESLEDFEGIVVKDVFGEHTANPVSGDFSLTVGLGYVVKNGEIRPFRDNMLSGNVFELLRSVSAVGKRPLRRGSFVSPRVLTSARIV</sequence>
<dbReference type="GeneID" id="33314838"/>
<dbReference type="SUPFAM" id="SSF111283">
    <property type="entry name" value="Putative modulator of DNA gyrase, PmbA/TldD"/>
    <property type="match status" value="1"/>
</dbReference>
<proteinExistence type="predicted"/>
<dbReference type="InterPro" id="IPR047657">
    <property type="entry name" value="PmbA"/>
</dbReference>
<dbReference type="PANTHER" id="PTHR43421">
    <property type="entry name" value="METALLOPROTEASE PMBA"/>
    <property type="match status" value="1"/>
</dbReference>
<dbReference type="GO" id="GO:0008237">
    <property type="term" value="F:metallopeptidase activity"/>
    <property type="evidence" value="ECO:0007669"/>
    <property type="project" value="InterPro"/>
</dbReference>
<dbReference type="Pfam" id="PF19289">
    <property type="entry name" value="PmbA_TldD_3rd"/>
    <property type="match status" value="1"/>
</dbReference>
<dbReference type="InterPro" id="IPR045569">
    <property type="entry name" value="Metalloprtase-TldD/E_C"/>
</dbReference>
<dbReference type="EMBL" id="CP015102">
    <property type="protein sequence ID" value="ASJ06037.1"/>
    <property type="molecule type" value="Genomic_DNA"/>
</dbReference>
<reference evidence="4 5" key="1">
    <citation type="submission" date="2016-04" db="EMBL/GenBank/DDBJ databases">
        <title>Complete genome sequence of Thermococcus pacificus type strain P4.</title>
        <authorList>
            <person name="Oger P.M."/>
        </authorList>
    </citation>
    <scope>NUCLEOTIDE SEQUENCE [LARGE SCALE GENOMIC DNA]</scope>
    <source>
        <strain evidence="4 5">P-4</strain>
    </source>
</reference>
<accession>A0A218P5I2</accession>
<dbReference type="InterPro" id="IPR045570">
    <property type="entry name" value="Metalloprtase-TldD/E_cen_dom"/>
</dbReference>
<dbReference type="KEGG" id="tpaf:A3L08_01170"/>
<organism evidence="4 5">
    <name type="scientific">Thermococcus pacificus</name>
    <dbReference type="NCBI Taxonomy" id="71998"/>
    <lineage>
        <taxon>Archaea</taxon>
        <taxon>Methanobacteriati</taxon>
        <taxon>Methanobacteriota</taxon>
        <taxon>Thermococci</taxon>
        <taxon>Thermococcales</taxon>
        <taxon>Thermococcaceae</taxon>
        <taxon>Thermococcus</taxon>
    </lineage>
</organism>
<dbReference type="InterPro" id="IPR002510">
    <property type="entry name" value="Metalloprtase-TldD/E_N"/>
</dbReference>
<gene>
    <name evidence="4" type="ORF">A3L08_01170</name>
</gene>
<dbReference type="GO" id="GO:0006508">
    <property type="term" value="P:proteolysis"/>
    <property type="evidence" value="ECO:0007669"/>
    <property type="project" value="InterPro"/>
</dbReference>
<evidence type="ECO:0000313" key="4">
    <source>
        <dbReference type="EMBL" id="ASJ06037.1"/>
    </source>
</evidence>
<dbReference type="OrthoDB" id="84520at2157"/>
<dbReference type="Pfam" id="PF19290">
    <property type="entry name" value="PmbA_TldD_2nd"/>
    <property type="match status" value="1"/>
</dbReference>
<dbReference type="GO" id="GO:0005829">
    <property type="term" value="C:cytosol"/>
    <property type="evidence" value="ECO:0007669"/>
    <property type="project" value="TreeGrafter"/>
</dbReference>
<feature type="domain" description="Metalloprotease TldD/E central" evidence="3">
    <location>
        <begin position="109"/>
        <end position="206"/>
    </location>
</feature>
<protein>
    <submittedName>
        <fullName evidence="4">Peptidase</fullName>
    </submittedName>
</protein>
<name>A0A218P5I2_9EURY</name>
<dbReference type="Pfam" id="PF01523">
    <property type="entry name" value="PmbA_TldD_1st"/>
    <property type="match status" value="1"/>
</dbReference>
<dbReference type="AlphaFoldDB" id="A0A218P5I2"/>
<feature type="domain" description="Metalloprotease TldD/E C-terminal" evidence="2">
    <location>
        <begin position="219"/>
        <end position="421"/>
    </location>
</feature>
<evidence type="ECO:0000259" key="1">
    <source>
        <dbReference type="Pfam" id="PF01523"/>
    </source>
</evidence>
<dbReference type="Gene3D" id="3.30.2290.10">
    <property type="entry name" value="PmbA/TldD superfamily"/>
    <property type="match status" value="1"/>
</dbReference>
<dbReference type="InterPro" id="IPR035068">
    <property type="entry name" value="TldD/PmbA_N"/>
</dbReference>
<evidence type="ECO:0000259" key="2">
    <source>
        <dbReference type="Pfam" id="PF19289"/>
    </source>
</evidence>
<dbReference type="Proteomes" id="UP000197418">
    <property type="component" value="Chromosome"/>
</dbReference>
<dbReference type="RefSeq" id="WP_088853299.1">
    <property type="nucleotide sequence ID" value="NZ_CP015102.1"/>
</dbReference>
<evidence type="ECO:0000313" key="5">
    <source>
        <dbReference type="Proteomes" id="UP000197418"/>
    </source>
</evidence>
<keyword evidence="5" id="KW-1185">Reference proteome</keyword>